<dbReference type="Proteomes" id="UP000011014">
    <property type="component" value="Unassembled WGS sequence"/>
</dbReference>
<keyword evidence="5" id="KW-0862">Zinc</keyword>
<dbReference type="Pfam" id="PF01641">
    <property type="entry name" value="SelR"/>
    <property type="match status" value="1"/>
</dbReference>
<dbReference type="InterPro" id="IPR028427">
    <property type="entry name" value="Met_Sox_Rdtase_MsrB"/>
</dbReference>
<dbReference type="GO" id="GO:0030091">
    <property type="term" value="P:protein repair"/>
    <property type="evidence" value="ECO:0007669"/>
    <property type="project" value="InterPro"/>
</dbReference>
<dbReference type="AlphaFoldDB" id="E4Y5I6"/>
<dbReference type="EMBL" id="FN654287">
    <property type="protein sequence ID" value="CBY30886.1"/>
    <property type="molecule type" value="Genomic_DNA"/>
</dbReference>
<name>E4Y5I6_OIKDI</name>
<dbReference type="Gene3D" id="2.170.150.20">
    <property type="entry name" value="Peptide methionine sulfoxide reductase"/>
    <property type="match status" value="1"/>
</dbReference>
<dbReference type="GO" id="GO:0006979">
    <property type="term" value="P:response to oxidative stress"/>
    <property type="evidence" value="ECO:0007669"/>
    <property type="project" value="InterPro"/>
</dbReference>
<comment type="catalytic activity">
    <reaction evidence="3 5">
        <text>L-methionyl-[protein] + [thioredoxin]-disulfide + H2O = L-methionyl-(R)-S-oxide-[protein] + [thioredoxin]-dithiol</text>
        <dbReference type="Rhea" id="RHEA:24164"/>
        <dbReference type="Rhea" id="RHEA-COMP:10698"/>
        <dbReference type="Rhea" id="RHEA-COMP:10700"/>
        <dbReference type="Rhea" id="RHEA-COMP:12313"/>
        <dbReference type="Rhea" id="RHEA-COMP:12314"/>
        <dbReference type="ChEBI" id="CHEBI:15377"/>
        <dbReference type="ChEBI" id="CHEBI:16044"/>
        <dbReference type="ChEBI" id="CHEBI:29950"/>
        <dbReference type="ChEBI" id="CHEBI:45764"/>
        <dbReference type="ChEBI" id="CHEBI:50058"/>
        <dbReference type="EC" id="1.8.4.12"/>
    </reaction>
</comment>
<evidence type="ECO:0000256" key="3">
    <source>
        <dbReference type="ARBA" id="ARBA00048488"/>
    </source>
</evidence>
<dbReference type="GO" id="GO:0033743">
    <property type="term" value="F:peptide-methionine (R)-S-oxide reductase activity"/>
    <property type="evidence" value="ECO:0007669"/>
    <property type="project" value="UniProtKB-EC"/>
</dbReference>
<comment type="catalytic activity">
    <reaction evidence="4">
        <text>[thioredoxin]-disulfide + L-methionine + H2O = L-methionine (R)-S-oxide + [thioredoxin]-dithiol</text>
        <dbReference type="Rhea" id="RHEA:21260"/>
        <dbReference type="Rhea" id="RHEA-COMP:10698"/>
        <dbReference type="Rhea" id="RHEA-COMP:10700"/>
        <dbReference type="ChEBI" id="CHEBI:15377"/>
        <dbReference type="ChEBI" id="CHEBI:29950"/>
        <dbReference type="ChEBI" id="CHEBI:50058"/>
        <dbReference type="ChEBI" id="CHEBI:57844"/>
        <dbReference type="ChEBI" id="CHEBI:58773"/>
        <dbReference type="EC" id="1.8.4.14"/>
    </reaction>
</comment>
<evidence type="ECO:0000259" key="6">
    <source>
        <dbReference type="PROSITE" id="PS51790"/>
    </source>
</evidence>
<dbReference type="PANTHER" id="PTHR10173:SF52">
    <property type="entry name" value="METHIONINE-R-SULFOXIDE REDUCTASE B1"/>
    <property type="match status" value="1"/>
</dbReference>
<gene>
    <name evidence="7" type="ORF">GSOID_T00018832001</name>
</gene>
<comment type="function">
    <text evidence="5">Methionine-sulfoxide reductase that specifically reduces methionine (R)-sulfoxide back to methionine. While in many cases methionine oxidation is the result of random oxidation following oxidative stress, methionine oxidation is also a post-translational modification that takes place on specific residues.</text>
</comment>
<dbReference type="GO" id="GO:0033745">
    <property type="term" value="F:L-methionine-(R)-S-oxide reductase activity"/>
    <property type="evidence" value="ECO:0007669"/>
    <property type="project" value="UniProtKB-EC"/>
</dbReference>
<sequence length="141" mass="15884">MHCVEGKRKENFRKRFSEEELRKRLSVVEYAVTQLGGTDTSGSSRYLEETRNGFYHCVVCTKPLFASTAKFRHCGWPSFDRAQNDSITETVERGQHGVKLTEASCADCGAHLGHKFKDGPTESKLRYCINGSALEFQKAEA</sequence>
<keyword evidence="5" id="KW-0479">Metal-binding</keyword>
<accession>E4Y5I6</accession>
<evidence type="ECO:0000256" key="1">
    <source>
        <dbReference type="ARBA" id="ARBA00007174"/>
    </source>
</evidence>
<dbReference type="GO" id="GO:0046872">
    <property type="term" value="F:metal ion binding"/>
    <property type="evidence" value="ECO:0007669"/>
    <property type="project" value="UniProtKB-KW"/>
</dbReference>
<organism evidence="7">
    <name type="scientific">Oikopleura dioica</name>
    <name type="common">Tunicate</name>
    <dbReference type="NCBI Taxonomy" id="34765"/>
    <lineage>
        <taxon>Eukaryota</taxon>
        <taxon>Metazoa</taxon>
        <taxon>Chordata</taxon>
        <taxon>Tunicata</taxon>
        <taxon>Appendicularia</taxon>
        <taxon>Copelata</taxon>
        <taxon>Oikopleuridae</taxon>
        <taxon>Oikopleura</taxon>
    </lineage>
</organism>
<keyword evidence="2 5" id="KW-0560">Oxidoreductase</keyword>
<dbReference type="SUPFAM" id="SSF51316">
    <property type="entry name" value="Mss4-like"/>
    <property type="match status" value="1"/>
</dbReference>
<protein>
    <recommendedName>
        <fullName evidence="5">Peptide-methionine (R)-S-oxide reductase</fullName>
        <ecNumber evidence="5">1.8.4.12</ecNumber>
    </recommendedName>
</protein>
<dbReference type="NCBIfam" id="TIGR00357">
    <property type="entry name" value="peptide-methionine (R)-S-oxide reductase MsrB"/>
    <property type="match status" value="1"/>
</dbReference>
<evidence type="ECO:0000313" key="7">
    <source>
        <dbReference type="EMBL" id="CBY30886.1"/>
    </source>
</evidence>
<dbReference type="PROSITE" id="PS51790">
    <property type="entry name" value="MSRB"/>
    <property type="match status" value="1"/>
</dbReference>
<evidence type="ECO:0000256" key="4">
    <source>
        <dbReference type="ARBA" id="ARBA00049261"/>
    </source>
</evidence>
<dbReference type="InterPro" id="IPR011057">
    <property type="entry name" value="Mss4-like_sf"/>
</dbReference>
<comment type="cofactor">
    <cofactor evidence="5">
        <name>Zn(2+)</name>
        <dbReference type="ChEBI" id="CHEBI:29105"/>
    </cofactor>
    <text evidence="5">Binds 1 zinc ion per subunit.</text>
</comment>
<comment type="similarity">
    <text evidence="1 5">Belongs to the MsrB Met sulfoxide reductase family.</text>
</comment>
<evidence type="ECO:0000256" key="5">
    <source>
        <dbReference type="RuleBase" id="RU365044"/>
    </source>
</evidence>
<proteinExistence type="inferred from homology"/>
<dbReference type="EC" id="1.8.4.12" evidence="5"/>
<dbReference type="InterPro" id="IPR002579">
    <property type="entry name" value="Met_Sox_Rdtase_MsrB_dom"/>
</dbReference>
<reference evidence="7" key="1">
    <citation type="journal article" date="2010" name="Science">
        <title>Plasticity of animal genome architecture unmasked by rapid evolution of a pelagic tunicate.</title>
        <authorList>
            <person name="Denoeud F."/>
            <person name="Henriet S."/>
            <person name="Mungpakdee S."/>
            <person name="Aury J.M."/>
            <person name="Da Silva C."/>
            <person name="Brinkmann H."/>
            <person name="Mikhaleva J."/>
            <person name="Olsen L.C."/>
            <person name="Jubin C."/>
            <person name="Canestro C."/>
            <person name="Bouquet J.M."/>
            <person name="Danks G."/>
            <person name="Poulain J."/>
            <person name="Campsteijn C."/>
            <person name="Adamski M."/>
            <person name="Cross I."/>
            <person name="Yadetie F."/>
            <person name="Muffato M."/>
            <person name="Louis A."/>
            <person name="Butcher S."/>
            <person name="Tsagkogeorga G."/>
            <person name="Konrad A."/>
            <person name="Singh S."/>
            <person name="Jensen M.F."/>
            <person name="Cong E.H."/>
            <person name="Eikeseth-Otteraa H."/>
            <person name="Noel B."/>
            <person name="Anthouard V."/>
            <person name="Porcel B.M."/>
            <person name="Kachouri-Lafond R."/>
            <person name="Nishino A."/>
            <person name="Ugolini M."/>
            <person name="Chourrout P."/>
            <person name="Nishida H."/>
            <person name="Aasland R."/>
            <person name="Huzurbazar S."/>
            <person name="Westhof E."/>
            <person name="Delsuc F."/>
            <person name="Lehrach H."/>
            <person name="Reinhardt R."/>
            <person name="Weissenbach J."/>
            <person name="Roy S.W."/>
            <person name="Artiguenave F."/>
            <person name="Postlethwait J.H."/>
            <person name="Manak J.R."/>
            <person name="Thompson E.M."/>
            <person name="Jaillon O."/>
            <person name="Du Pasquier L."/>
            <person name="Boudinot P."/>
            <person name="Liberles D.A."/>
            <person name="Volff J.N."/>
            <person name="Philippe H."/>
            <person name="Lenhard B."/>
            <person name="Roest Crollius H."/>
            <person name="Wincker P."/>
            <person name="Chourrout D."/>
        </authorList>
    </citation>
    <scope>NUCLEOTIDE SEQUENCE [LARGE SCALE GENOMIC DNA]</scope>
</reference>
<evidence type="ECO:0000256" key="2">
    <source>
        <dbReference type="ARBA" id="ARBA00023002"/>
    </source>
</evidence>
<feature type="domain" description="MsrB" evidence="6">
    <location>
        <begin position="18"/>
        <end position="139"/>
    </location>
</feature>
<dbReference type="GO" id="GO:0005737">
    <property type="term" value="C:cytoplasm"/>
    <property type="evidence" value="ECO:0007669"/>
    <property type="project" value="TreeGrafter"/>
</dbReference>
<dbReference type="PANTHER" id="PTHR10173">
    <property type="entry name" value="METHIONINE SULFOXIDE REDUCTASE"/>
    <property type="match status" value="1"/>
</dbReference>